<dbReference type="Proteomes" id="UP001642409">
    <property type="component" value="Unassembled WGS sequence"/>
</dbReference>
<comment type="caution">
    <text evidence="1">The sequence shown here is derived from an EMBL/GenBank/DDBJ whole genome shotgun (WGS) entry which is preliminary data.</text>
</comment>
<dbReference type="EMBL" id="CATOUU010000526">
    <property type="protein sequence ID" value="CAI9932835.1"/>
    <property type="molecule type" value="Genomic_DNA"/>
</dbReference>
<evidence type="ECO:0000313" key="3">
    <source>
        <dbReference type="Proteomes" id="UP001642409"/>
    </source>
</evidence>
<organism evidence="1">
    <name type="scientific">Hexamita inflata</name>
    <dbReference type="NCBI Taxonomy" id="28002"/>
    <lineage>
        <taxon>Eukaryota</taxon>
        <taxon>Metamonada</taxon>
        <taxon>Diplomonadida</taxon>
        <taxon>Hexamitidae</taxon>
        <taxon>Hexamitinae</taxon>
        <taxon>Hexamita</taxon>
    </lineage>
</organism>
<name>A0AA86P756_9EUKA</name>
<dbReference type="EMBL" id="CAXDID020000196">
    <property type="protein sequence ID" value="CAL6053424.1"/>
    <property type="molecule type" value="Genomic_DNA"/>
</dbReference>
<protein>
    <submittedName>
        <fullName evidence="2">Hypothetical_protein</fullName>
    </submittedName>
</protein>
<reference evidence="1" key="1">
    <citation type="submission" date="2023-06" db="EMBL/GenBank/DDBJ databases">
        <authorList>
            <person name="Kurt Z."/>
        </authorList>
    </citation>
    <scope>NUCLEOTIDE SEQUENCE</scope>
</reference>
<proteinExistence type="predicted"/>
<reference evidence="2 3" key="2">
    <citation type="submission" date="2024-07" db="EMBL/GenBank/DDBJ databases">
        <authorList>
            <person name="Akdeniz Z."/>
        </authorList>
    </citation>
    <scope>NUCLEOTIDE SEQUENCE [LARGE SCALE GENOMIC DNA]</scope>
</reference>
<evidence type="ECO:0000313" key="2">
    <source>
        <dbReference type="EMBL" id="CAL6053424.1"/>
    </source>
</evidence>
<evidence type="ECO:0000313" key="1">
    <source>
        <dbReference type="EMBL" id="CAI9932835.1"/>
    </source>
</evidence>
<sequence length="100" mass="11959">MNRLYQRQLKRQLTQRKLKQIQSLPPVHPMPQRTPNSSYSFCNFQYLQDLELTNSGVQTPDLEEFNIQLNENELNENEMNMNFDFDQVLISINQLRIISK</sequence>
<dbReference type="AlphaFoldDB" id="A0AA86P756"/>
<keyword evidence="3" id="KW-1185">Reference proteome</keyword>
<gene>
    <name evidence="1" type="ORF">HINF_LOCUS20480</name>
    <name evidence="2" type="ORF">HINF_LOCUS45329</name>
</gene>
<accession>A0AA86P756</accession>